<comment type="similarity">
    <text evidence="11">Belongs to the TRAFAC class myosin-kinesin ATPase superfamily. Kinesin family. KIN-8 subfamily.</text>
</comment>
<feature type="binding site" evidence="12">
    <location>
        <begin position="110"/>
        <end position="117"/>
    </location>
    <ligand>
        <name>ATP</name>
        <dbReference type="ChEBI" id="CHEBI:30616"/>
    </ligand>
</feature>
<evidence type="ECO:0000256" key="3">
    <source>
        <dbReference type="ARBA" id="ARBA00022701"/>
    </source>
</evidence>
<reference evidence="16" key="1">
    <citation type="submission" date="2020-05" db="UniProtKB">
        <authorList>
            <consortium name="EnsemblMetazoa"/>
        </authorList>
    </citation>
    <scope>IDENTIFICATION</scope>
    <source>
        <strain evidence="16">Jacobina</strain>
    </source>
</reference>
<evidence type="ECO:0000256" key="5">
    <source>
        <dbReference type="ARBA" id="ARBA00022840"/>
    </source>
</evidence>
<dbReference type="InterPro" id="IPR027417">
    <property type="entry name" value="P-loop_NTPase"/>
</dbReference>
<feature type="coiled-coil region" evidence="13">
    <location>
        <begin position="541"/>
        <end position="575"/>
    </location>
</feature>
<evidence type="ECO:0000259" key="15">
    <source>
        <dbReference type="PROSITE" id="PS50067"/>
    </source>
</evidence>
<dbReference type="GO" id="GO:0005524">
    <property type="term" value="F:ATP binding"/>
    <property type="evidence" value="ECO:0007669"/>
    <property type="project" value="UniProtKB-UniRule"/>
</dbReference>
<dbReference type="Pfam" id="PF01765">
    <property type="entry name" value="RRF"/>
    <property type="match status" value="1"/>
</dbReference>
<dbReference type="Gene3D" id="1.10.132.20">
    <property type="entry name" value="Ribosome-recycling factor"/>
    <property type="match status" value="1"/>
</dbReference>
<dbReference type="SMART" id="SM00129">
    <property type="entry name" value="KISc"/>
    <property type="match status" value="1"/>
</dbReference>
<dbReference type="CDD" id="cd01370">
    <property type="entry name" value="KISc_KIP3_like"/>
    <property type="match status" value="1"/>
</dbReference>
<dbReference type="GO" id="GO:0006412">
    <property type="term" value="P:translation"/>
    <property type="evidence" value="ECO:0007669"/>
    <property type="project" value="UniProtKB-KW"/>
</dbReference>
<organism evidence="16 17">
    <name type="scientific">Lutzomyia longipalpis</name>
    <name type="common">Sand fly</name>
    <dbReference type="NCBI Taxonomy" id="7200"/>
    <lineage>
        <taxon>Eukaryota</taxon>
        <taxon>Metazoa</taxon>
        <taxon>Ecdysozoa</taxon>
        <taxon>Arthropoda</taxon>
        <taxon>Hexapoda</taxon>
        <taxon>Insecta</taxon>
        <taxon>Pterygota</taxon>
        <taxon>Neoptera</taxon>
        <taxon>Endopterygota</taxon>
        <taxon>Diptera</taxon>
        <taxon>Nematocera</taxon>
        <taxon>Psychodoidea</taxon>
        <taxon>Psychodidae</taxon>
        <taxon>Lutzomyia</taxon>
        <taxon>Lutzomyia</taxon>
    </lineage>
</organism>
<evidence type="ECO:0000256" key="9">
    <source>
        <dbReference type="ARBA" id="ARBA00023212"/>
    </source>
</evidence>
<dbReference type="SUPFAM" id="SSF55194">
    <property type="entry name" value="Ribosome recycling factor, RRF"/>
    <property type="match status" value="1"/>
</dbReference>
<feature type="coiled-coil region" evidence="13">
    <location>
        <begin position="722"/>
        <end position="776"/>
    </location>
</feature>
<keyword evidence="6" id="KW-0648">Protein biosynthesis</keyword>
<keyword evidence="8 12" id="KW-0505">Motor protein</keyword>
<comment type="caution">
    <text evidence="12">Lacks conserved residue(s) required for the propagation of feature annotation.</text>
</comment>
<evidence type="ECO:0000256" key="13">
    <source>
        <dbReference type="SAM" id="Coils"/>
    </source>
</evidence>
<dbReference type="GO" id="GO:0007018">
    <property type="term" value="P:microtubule-based movement"/>
    <property type="evidence" value="ECO:0007669"/>
    <property type="project" value="InterPro"/>
</dbReference>
<dbReference type="PROSITE" id="PS50067">
    <property type="entry name" value="KINESIN_MOTOR_2"/>
    <property type="match status" value="2"/>
</dbReference>
<sequence>MAKKEGKMKVAVRIRPFNRQEMEANQRIIVRVIDEQNLLFDPDDDEDEFFFHGSKMKHRDITKRVRKKLPMEYDHVFGAEATNDDIYERCMKPLISSVMDGYNCSVFVYGATGAGKTFTMLGKENVPGITYLTIQELFRQMEELSDERKFDIGVSYLEVYNEQVMNLLTKVGPLKLREDSSGVVVSGLSLKPIFSSKELIGLLAQGNLNRTQHPTDANAESSRSHAIFQVHIRMGDRKTGQKRTVKLSMIDLAGSERASSTKGIGVRFKEGASINKSLLALGNCINKLADGIAHIPYRDSNLTRILKDSLGGNCQTVMIANVSPSSLMYDDTYNTLKYASRAKKIRIACKQNVLRANLPAEFYAKKTVAQEEEIEALKKLVKQLEERNAIQAGEIKRLEAENGANQENIQPKELSREASSQPDLKETYRRIDRIYEEIRSAMTTLIKINSKQNILILKTKFKKCIEEQKKLLYLDGTQMNSDSLGGNCQTVMIANVSPSSLMYDDTYNTLKYASRAKKIRIACKQNVLRANLPAEFYAKKTVAQEEEIEALKKLVKQLEERNAIQVAEIKRLEAENGANQENIQPRELSREAPAQPDLKETYRRIDRIYEEIRSAMTTLIQINSKQNILILKTKFKKCIEEQKKLLYLDGTQMNSKPFKSHCFEIIRAKKQAIVLQKLPTELPEISHRRCISLTQRWDKSKDKKKDKKPGKVEINEDILREHVKYEALLGQMEKAIENLKEDYIRNISLRSSTGALEELKVRVDGKEHKLQELGQIIRKNPQVIVINLSGFPQTIPAVLGALQKSGMNLNPQQDGTTLFVTVPPVTKEHREQLAKGAKALFIKCRDTIRTAQNDTVKKIRKSGSISEDVGFSIQQQVVAIGDKFVAEAEKIHDDISRLEASIDKYSRQVDDQKKMMDEWQGKYQALVMELDALRQDIQGTAGQEMVEMYMKAKERERTIMYQDQRHLHINKMMTLIKNDMESSKAAQLMGCELVQQMYLLMRANNVAMDVNLKRKLQKLAKLIEGKASIKFADDDQEDSFEALSKIRVLDFDVAVVGVGGGKRMLEDDSMGMPAKRKRLLMDEAAASTSLPPVPLFAPPNPNETHVMSGVAPLEDAPAAQEMNHTFRVSTVLTDQKRNLSGNSTKAHAVRSSPKRLAGLSKATNNENKRNSPYRVKKSPRTMKRPIPIAKAGLPFRNGINALQKKESAVQKFWK</sequence>
<accession>A0A1B0CQE4</accession>
<protein>
    <recommendedName>
        <fullName evidence="2">Ribosome-recycling factor, mitochondrial</fullName>
    </recommendedName>
    <alternativeName>
        <fullName evidence="10">Ribosome-releasing factor, mitochondrial</fullName>
    </alternativeName>
</protein>
<dbReference type="InterPro" id="IPR036191">
    <property type="entry name" value="RRF_sf"/>
</dbReference>
<evidence type="ECO:0000256" key="7">
    <source>
        <dbReference type="ARBA" id="ARBA00023054"/>
    </source>
</evidence>
<keyword evidence="9" id="KW-0963">Cytoplasm</keyword>
<dbReference type="PRINTS" id="PR00380">
    <property type="entry name" value="KINESINHEAVY"/>
</dbReference>
<feature type="region of interest" description="Disordered" evidence="14">
    <location>
        <begin position="401"/>
        <end position="424"/>
    </location>
</feature>
<dbReference type="Pfam" id="PF00225">
    <property type="entry name" value="Kinesin"/>
    <property type="match status" value="2"/>
</dbReference>
<keyword evidence="7 13" id="KW-0175">Coiled coil</keyword>
<proteinExistence type="inferred from homology"/>
<dbReference type="FunFam" id="3.30.1360.40:FF:000001">
    <property type="entry name" value="Ribosome-recycling factor"/>
    <property type="match status" value="1"/>
</dbReference>
<name>A0A1B0CQE4_LUTLO</name>
<comment type="subcellular location">
    <subcellularLocation>
        <location evidence="1">Cytoplasm</location>
        <location evidence="1">Cytoskeleton</location>
    </subcellularLocation>
</comment>
<feature type="domain" description="Kinesin motor" evidence="15">
    <location>
        <begin position="482"/>
        <end position="519"/>
    </location>
</feature>
<dbReference type="Gene3D" id="1.20.58.1980">
    <property type="match status" value="1"/>
</dbReference>
<dbReference type="EMBL" id="AJWK01023465">
    <property type="status" value="NOT_ANNOTATED_CDS"/>
    <property type="molecule type" value="Genomic_DNA"/>
</dbReference>
<dbReference type="PANTHER" id="PTHR47968">
    <property type="entry name" value="CENTROMERE PROTEIN E"/>
    <property type="match status" value="1"/>
</dbReference>
<dbReference type="AlphaFoldDB" id="A0A1B0CQE4"/>
<dbReference type="FunFam" id="3.40.850.10:FF:000054">
    <property type="entry name" value="Kinesin-like protein"/>
    <property type="match status" value="1"/>
</dbReference>
<dbReference type="InterPro" id="IPR001752">
    <property type="entry name" value="Kinesin_motor_dom"/>
</dbReference>
<feature type="coiled-coil region" evidence="13">
    <location>
        <begin position="367"/>
        <end position="401"/>
    </location>
</feature>
<dbReference type="InterPro" id="IPR023584">
    <property type="entry name" value="Ribosome_recyc_fac_dom"/>
</dbReference>
<evidence type="ECO:0000256" key="12">
    <source>
        <dbReference type="PROSITE-ProRule" id="PRU00283"/>
    </source>
</evidence>
<feature type="coiled-coil region" evidence="13">
    <location>
        <begin position="888"/>
        <end position="936"/>
    </location>
</feature>
<evidence type="ECO:0000256" key="2">
    <source>
        <dbReference type="ARBA" id="ARBA00020581"/>
    </source>
</evidence>
<evidence type="ECO:0000256" key="11">
    <source>
        <dbReference type="ARBA" id="ARBA00060769"/>
    </source>
</evidence>
<keyword evidence="4 12" id="KW-0547">Nucleotide-binding</keyword>
<dbReference type="InterPro" id="IPR036961">
    <property type="entry name" value="Kinesin_motor_dom_sf"/>
</dbReference>
<feature type="domain" description="Kinesin motor" evidence="15">
    <location>
        <begin position="7"/>
        <end position="345"/>
    </location>
</feature>
<dbReference type="EMBL" id="AJWK01023464">
    <property type="status" value="NOT_ANNOTATED_CDS"/>
    <property type="molecule type" value="Genomic_DNA"/>
</dbReference>
<evidence type="ECO:0000256" key="4">
    <source>
        <dbReference type="ARBA" id="ARBA00022741"/>
    </source>
</evidence>
<keyword evidence="5 12" id="KW-0067">ATP-binding</keyword>
<evidence type="ECO:0000256" key="10">
    <source>
        <dbReference type="ARBA" id="ARBA00033107"/>
    </source>
</evidence>
<dbReference type="EnsemblMetazoa" id="LLOJ007093-RA">
    <property type="protein sequence ID" value="LLOJ007093-PA"/>
    <property type="gene ID" value="LLOJ007093"/>
</dbReference>
<evidence type="ECO:0000256" key="8">
    <source>
        <dbReference type="ARBA" id="ARBA00023175"/>
    </source>
</evidence>
<evidence type="ECO:0000313" key="17">
    <source>
        <dbReference type="Proteomes" id="UP000092461"/>
    </source>
</evidence>
<keyword evidence="9" id="KW-0206">Cytoskeleton</keyword>
<dbReference type="GO" id="GO:0005874">
    <property type="term" value="C:microtubule"/>
    <property type="evidence" value="ECO:0007669"/>
    <property type="project" value="UniProtKB-KW"/>
</dbReference>
<keyword evidence="3" id="KW-0493">Microtubule</keyword>
<dbReference type="Gene3D" id="3.40.850.10">
    <property type="entry name" value="Kinesin motor domain"/>
    <property type="match status" value="1"/>
</dbReference>
<keyword evidence="17" id="KW-1185">Reference proteome</keyword>
<dbReference type="GO" id="GO:0008017">
    <property type="term" value="F:microtubule binding"/>
    <property type="evidence" value="ECO:0007669"/>
    <property type="project" value="InterPro"/>
</dbReference>
<feature type="region of interest" description="Disordered" evidence="14">
    <location>
        <begin position="1139"/>
        <end position="1182"/>
    </location>
</feature>
<dbReference type="VEuPathDB" id="VectorBase:LLOJ007093"/>
<evidence type="ECO:0000256" key="14">
    <source>
        <dbReference type="SAM" id="MobiDB-lite"/>
    </source>
</evidence>
<evidence type="ECO:0000256" key="6">
    <source>
        <dbReference type="ARBA" id="ARBA00022917"/>
    </source>
</evidence>
<evidence type="ECO:0000313" key="16">
    <source>
        <dbReference type="EnsemblMetazoa" id="LLOJ007093-PA"/>
    </source>
</evidence>
<dbReference type="GO" id="GO:0003777">
    <property type="term" value="F:microtubule motor activity"/>
    <property type="evidence" value="ECO:0007669"/>
    <property type="project" value="InterPro"/>
</dbReference>
<dbReference type="PANTHER" id="PTHR47968:SF65">
    <property type="entry name" value="KINESIN MOTOR DOMAIN-CONTAINING PROTEIN"/>
    <property type="match status" value="1"/>
</dbReference>
<dbReference type="Proteomes" id="UP000092461">
    <property type="component" value="Unassembled WGS sequence"/>
</dbReference>
<evidence type="ECO:0000256" key="1">
    <source>
        <dbReference type="ARBA" id="ARBA00004245"/>
    </source>
</evidence>
<dbReference type="SUPFAM" id="SSF52540">
    <property type="entry name" value="P-loop containing nucleoside triphosphate hydrolases"/>
    <property type="match status" value="2"/>
</dbReference>
<dbReference type="VEuPathDB" id="VectorBase:LLONM1_001156"/>
<dbReference type="Gene3D" id="3.30.1360.40">
    <property type="match status" value="1"/>
</dbReference>
<dbReference type="InterPro" id="IPR027640">
    <property type="entry name" value="Kinesin-like_fam"/>
</dbReference>